<dbReference type="InterPro" id="IPR020556">
    <property type="entry name" value="Amidase_CS"/>
</dbReference>
<dbReference type="Gene3D" id="3.90.1300.10">
    <property type="entry name" value="Amidase signature (AS) domain"/>
    <property type="match status" value="1"/>
</dbReference>
<dbReference type="PANTHER" id="PTHR11895:SF7">
    <property type="entry name" value="GLUTAMYL-TRNA(GLN) AMIDOTRANSFERASE SUBUNIT A, MITOCHONDRIAL"/>
    <property type="match status" value="1"/>
</dbReference>
<dbReference type="SUPFAM" id="SSF75304">
    <property type="entry name" value="Amidase signature (AS) enzymes"/>
    <property type="match status" value="1"/>
</dbReference>
<dbReference type="InterPro" id="IPR036928">
    <property type="entry name" value="AS_sf"/>
</dbReference>
<evidence type="ECO:0000259" key="1">
    <source>
        <dbReference type="Pfam" id="PF01425"/>
    </source>
</evidence>
<protein>
    <submittedName>
        <fullName evidence="2">Unannotated protein</fullName>
    </submittedName>
</protein>
<feature type="domain" description="Amidase" evidence="1">
    <location>
        <begin position="28"/>
        <end position="456"/>
    </location>
</feature>
<name>A0A6J6DQC2_9ZZZZ</name>
<dbReference type="Pfam" id="PF01425">
    <property type="entry name" value="Amidase"/>
    <property type="match status" value="1"/>
</dbReference>
<proteinExistence type="predicted"/>
<dbReference type="InterPro" id="IPR023631">
    <property type="entry name" value="Amidase_dom"/>
</dbReference>
<dbReference type="GO" id="GO:0003824">
    <property type="term" value="F:catalytic activity"/>
    <property type="evidence" value="ECO:0007669"/>
    <property type="project" value="InterPro"/>
</dbReference>
<dbReference type="PANTHER" id="PTHR11895">
    <property type="entry name" value="TRANSAMIDASE"/>
    <property type="match status" value="1"/>
</dbReference>
<dbReference type="EMBL" id="CAEZSR010000078">
    <property type="protein sequence ID" value="CAB4566440.1"/>
    <property type="molecule type" value="Genomic_DNA"/>
</dbReference>
<sequence>MPTDRDLRFLSAADQAAVVAAGEVSPAELVDVALERIADVQPRLNCFAHVWADQAREEARAATEALARGGSLGPLHGVPVAVKETTQVTGRAFTLGSRTHEHVVAGHDAHVTAALRRAGAIVVGATTSPEFAHTLVTDSPLWGATRNPWNPSLAPGGSSGGSAVAVATGCVALAEGSDMGGSVRIPAAWCGVVGLKPGIGRIPMDVLPGLFDSISHHGPLARSVDDARLFLRCTQGPDDRDIQSVTTPLDLDGPTPSDVRGMRVGLSVDLGSWWVHAEIADAVRSAAAALEAAGAVVEEVDPGLDAADEWVWLQLWGVFMSAYFGNLLEEWADRMDPDVVSLIELGNRMSATEYKRLELARTDVWRRVSGVLAGRDALLCPTMATPPVPAAKADQVSVQHPDDGRFHTNDMTGVFNLVAPCPALSVPCGVHTDASAAGVPIGLQIVGHRWREDVVLRLGRAVELALPEVTGRRPPG</sequence>
<dbReference type="AlphaFoldDB" id="A0A6J6DQC2"/>
<organism evidence="2">
    <name type="scientific">freshwater metagenome</name>
    <dbReference type="NCBI Taxonomy" id="449393"/>
    <lineage>
        <taxon>unclassified sequences</taxon>
        <taxon>metagenomes</taxon>
        <taxon>ecological metagenomes</taxon>
    </lineage>
</organism>
<dbReference type="InterPro" id="IPR000120">
    <property type="entry name" value="Amidase"/>
</dbReference>
<accession>A0A6J6DQC2</accession>
<reference evidence="2" key="1">
    <citation type="submission" date="2020-05" db="EMBL/GenBank/DDBJ databases">
        <authorList>
            <person name="Chiriac C."/>
            <person name="Salcher M."/>
            <person name="Ghai R."/>
            <person name="Kavagutti S V."/>
        </authorList>
    </citation>
    <scope>NUCLEOTIDE SEQUENCE</scope>
</reference>
<dbReference type="PROSITE" id="PS00571">
    <property type="entry name" value="AMIDASES"/>
    <property type="match status" value="1"/>
</dbReference>
<evidence type="ECO:0000313" key="2">
    <source>
        <dbReference type="EMBL" id="CAB4566440.1"/>
    </source>
</evidence>
<gene>
    <name evidence="2" type="ORF">UFOPK1493_02122</name>
</gene>